<feature type="transmembrane region" description="Helical" evidence="10">
    <location>
        <begin position="99"/>
        <end position="125"/>
    </location>
</feature>
<evidence type="ECO:0000256" key="3">
    <source>
        <dbReference type="ARBA" id="ARBA00022553"/>
    </source>
</evidence>
<proteinExistence type="predicted"/>
<dbReference type="InterPro" id="IPR011712">
    <property type="entry name" value="Sig_transdc_His_kin_sub3_dim/P"/>
</dbReference>
<keyword evidence="5" id="KW-0547">Nucleotide-binding</keyword>
<dbReference type="Pfam" id="PF07730">
    <property type="entry name" value="HisKA_3"/>
    <property type="match status" value="1"/>
</dbReference>
<comment type="catalytic activity">
    <reaction evidence="1">
        <text>ATP + protein L-histidine = ADP + protein N-phospho-L-histidine.</text>
        <dbReference type="EC" id="2.7.13.3"/>
    </reaction>
</comment>
<dbReference type="InterPro" id="IPR036890">
    <property type="entry name" value="HATPase_C_sf"/>
</dbReference>
<dbReference type="EMBL" id="CP121252">
    <property type="protein sequence ID" value="WFP17055.1"/>
    <property type="molecule type" value="Genomic_DNA"/>
</dbReference>
<keyword evidence="3" id="KW-0597">Phosphoprotein</keyword>
<dbReference type="InterPro" id="IPR050482">
    <property type="entry name" value="Sensor_HK_TwoCompSys"/>
</dbReference>
<sequence>MPQPVTEAPESPTADTDDAAEDTGASIRPLPENWLRTDVTVALVVAAFGILTGFLSIYSPFYVELEWTSIDVMIGAGLLALPLIFYRRYPLVIAPLTCTIYFCAGAFLGFEANSAQVVLFLSIYALGAWEHRRRIAFWMRLVIIILMAVWLAWATLESLTGEAPVSGPLVSGILVQWLINLVFFGAAWIFGDRAWDSAMDRLELERAHAELQSAQSVIAEQAVEFERLRIARELHDVVAHHVTVMGVHAAAARRLLSTDPPRSEAAASQLTHVEDASQEAIGDLRTLVYTLRDSAGSAGPLPGLEDLAELTERADDTTQTVTYDQVGEAVPVGRAVELTLYRVAQEALSNARKHAGATASVHVRLRYGTDAVELEVSDDGRAQPLQRPGTGTGLQGMRERINAIGATIHIGPKSRGGWLVRARVPYKAQESA</sequence>
<evidence type="ECO:0000256" key="8">
    <source>
        <dbReference type="ARBA" id="ARBA00023012"/>
    </source>
</evidence>
<evidence type="ECO:0000256" key="9">
    <source>
        <dbReference type="SAM" id="MobiDB-lite"/>
    </source>
</evidence>
<dbReference type="Proteomes" id="UP001219037">
    <property type="component" value="Chromosome"/>
</dbReference>
<evidence type="ECO:0000256" key="1">
    <source>
        <dbReference type="ARBA" id="ARBA00000085"/>
    </source>
</evidence>
<dbReference type="InterPro" id="IPR003594">
    <property type="entry name" value="HATPase_dom"/>
</dbReference>
<evidence type="ECO:0000259" key="11">
    <source>
        <dbReference type="SMART" id="SM00387"/>
    </source>
</evidence>
<keyword evidence="10" id="KW-0472">Membrane</keyword>
<name>A0ABY8H7D7_9MICC</name>
<keyword evidence="13" id="KW-1185">Reference proteome</keyword>
<dbReference type="SMART" id="SM00387">
    <property type="entry name" value="HATPase_c"/>
    <property type="match status" value="1"/>
</dbReference>
<dbReference type="CDD" id="cd16917">
    <property type="entry name" value="HATPase_UhpB-NarQ-NarX-like"/>
    <property type="match status" value="1"/>
</dbReference>
<evidence type="ECO:0000256" key="10">
    <source>
        <dbReference type="SAM" id="Phobius"/>
    </source>
</evidence>
<dbReference type="SUPFAM" id="SSF55874">
    <property type="entry name" value="ATPase domain of HSP90 chaperone/DNA topoisomerase II/histidine kinase"/>
    <property type="match status" value="1"/>
</dbReference>
<dbReference type="RefSeq" id="WP_278158299.1">
    <property type="nucleotide sequence ID" value="NZ_CP121252.1"/>
</dbReference>
<feature type="transmembrane region" description="Helical" evidence="10">
    <location>
        <begin position="70"/>
        <end position="87"/>
    </location>
</feature>
<evidence type="ECO:0000256" key="6">
    <source>
        <dbReference type="ARBA" id="ARBA00022777"/>
    </source>
</evidence>
<evidence type="ECO:0000256" key="7">
    <source>
        <dbReference type="ARBA" id="ARBA00022840"/>
    </source>
</evidence>
<dbReference type="Gene3D" id="3.30.565.10">
    <property type="entry name" value="Histidine kinase-like ATPase, C-terminal domain"/>
    <property type="match status" value="1"/>
</dbReference>
<gene>
    <name evidence="12" type="ORF">P8192_02710</name>
</gene>
<protein>
    <recommendedName>
        <fullName evidence="2">histidine kinase</fullName>
        <ecNumber evidence="2">2.7.13.3</ecNumber>
    </recommendedName>
</protein>
<accession>A0ABY8H7D7</accession>
<evidence type="ECO:0000313" key="13">
    <source>
        <dbReference type="Proteomes" id="UP001219037"/>
    </source>
</evidence>
<dbReference type="Pfam" id="PF02518">
    <property type="entry name" value="HATPase_c"/>
    <property type="match status" value="1"/>
</dbReference>
<evidence type="ECO:0000256" key="4">
    <source>
        <dbReference type="ARBA" id="ARBA00022679"/>
    </source>
</evidence>
<dbReference type="GO" id="GO:0016301">
    <property type="term" value="F:kinase activity"/>
    <property type="evidence" value="ECO:0007669"/>
    <property type="project" value="UniProtKB-KW"/>
</dbReference>
<keyword evidence="8" id="KW-0902">Two-component regulatory system</keyword>
<keyword evidence="6 12" id="KW-0418">Kinase</keyword>
<keyword evidence="10" id="KW-1133">Transmembrane helix</keyword>
<organism evidence="12 13">
    <name type="scientific">Citricoccus muralis</name>
    <dbReference type="NCBI Taxonomy" id="169134"/>
    <lineage>
        <taxon>Bacteria</taxon>
        <taxon>Bacillati</taxon>
        <taxon>Actinomycetota</taxon>
        <taxon>Actinomycetes</taxon>
        <taxon>Micrococcales</taxon>
        <taxon>Micrococcaceae</taxon>
        <taxon>Citricoccus</taxon>
    </lineage>
</organism>
<feature type="transmembrane region" description="Helical" evidence="10">
    <location>
        <begin position="168"/>
        <end position="191"/>
    </location>
</feature>
<keyword evidence="4" id="KW-0808">Transferase</keyword>
<dbReference type="PANTHER" id="PTHR24421">
    <property type="entry name" value="NITRATE/NITRITE SENSOR PROTEIN NARX-RELATED"/>
    <property type="match status" value="1"/>
</dbReference>
<dbReference type="PANTHER" id="PTHR24421:SF10">
    <property type="entry name" value="NITRATE_NITRITE SENSOR PROTEIN NARQ"/>
    <property type="match status" value="1"/>
</dbReference>
<reference evidence="12 13" key="1">
    <citation type="submission" date="2023-04" db="EMBL/GenBank/DDBJ databases">
        <title>Funneling lignin-derived compounds into biodiesel using alkali-halophilic Citricoccus sp. P2.</title>
        <authorList>
            <person name="Luo C.-B."/>
        </authorList>
    </citation>
    <scope>NUCLEOTIDE SEQUENCE [LARGE SCALE GENOMIC DNA]</scope>
    <source>
        <strain evidence="12 13">P2</strain>
    </source>
</reference>
<evidence type="ECO:0000313" key="12">
    <source>
        <dbReference type="EMBL" id="WFP17055.1"/>
    </source>
</evidence>
<feature type="transmembrane region" description="Helical" evidence="10">
    <location>
        <begin position="137"/>
        <end position="156"/>
    </location>
</feature>
<evidence type="ECO:0000256" key="2">
    <source>
        <dbReference type="ARBA" id="ARBA00012438"/>
    </source>
</evidence>
<dbReference type="EC" id="2.7.13.3" evidence="2"/>
<dbReference type="Gene3D" id="1.20.5.1930">
    <property type="match status" value="1"/>
</dbReference>
<feature type="transmembrane region" description="Helical" evidence="10">
    <location>
        <begin position="39"/>
        <end position="58"/>
    </location>
</feature>
<feature type="domain" description="Histidine kinase/HSP90-like ATPase" evidence="11">
    <location>
        <begin position="335"/>
        <end position="428"/>
    </location>
</feature>
<keyword evidence="10" id="KW-0812">Transmembrane</keyword>
<keyword evidence="7" id="KW-0067">ATP-binding</keyword>
<evidence type="ECO:0000256" key="5">
    <source>
        <dbReference type="ARBA" id="ARBA00022741"/>
    </source>
</evidence>
<feature type="region of interest" description="Disordered" evidence="9">
    <location>
        <begin position="1"/>
        <end position="22"/>
    </location>
</feature>